<dbReference type="InParanoid" id="A0A136JGG0"/>
<evidence type="ECO:0000256" key="9">
    <source>
        <dbReference type="SAM" id="MobiDB-lite"/>
    </source>
</evidence>
<sequence>MALEIPPPIKQAGITPFVLRANQLQTAKPVVAYWCLYYAVNQILGKGLHNADQACLEFTTSLMDKLEQTKTANLDNDAVTDDLAGQAYVEQFAQETFDRAQRTLKADKVTQQTAVTFEAAATFFQLTNVWGQADTETQEKVKYAKWNAARILKAIKAGEDPNLSNPKQEDPAEEQDLTVTLDPNDPEVKAIGDAEQPRSVQVEDVPDDGNNRAMRPSPQPSPAPVSEPTSPPPSSAPAPDQVSPILPAEQSSADPEGYFPKSGPSYSDDDPPFSLPSAPSRPAGGSPGPSGRDPGTPSIPSPPSTKPHTVIDQSPFQPDIPSAPQDFYNAPPAPSPQSRHQPSAPATPAPGPSASTRVVPTANRPHSAVPQTYSQPAPVATGQVDEAAISQAQKHAKWAISALNFEDVPTAIRELRAALATLGAQ</sequence>
<reference evidence="13" key="1">
    <citation type="submission" date="2016-02" db="EMBL/GenBank/DDBJ databases">
        <title>Draft genome sequence of Microdochium bolleyi, a fungal endophyte of beachgrass.</title>
        <authorList>
            <consortium name="DOE Joint Genome Institute"/>
            <person name="David A.S."/>
            <person name="May G."/>
            <person name="Haridas S."/>
            <person name="Lim J."/>
            <person name="Wang M."/>
            <person name="Labutti K."/>
            <person name="Lipzen A."/>
            <person name="Barry K."/>
            <person name="Grigoriev I.V."/>
        </authorList>
    </citation>
    <scope>NUCLEOTIDE SEQUENCE [LARGE SCALE GENOMIC DNA]</scope>
    <source>
        <strain evidence="13">J235TASD1</strain>
    </source>
</reference>
<proteinExistence type="inferred from homology"/>
<evidence type="ECO:0000259" key="10">
    <source>
        <dbReference type="Pfam" id="PF04652"/>
    </source>
</evidence>
<evidence type="ECO:0000256" key="6">
    <source>
        <dbReference type="ARBA" id="ARBA00022753"/>
    </source>
</evidence>
<feature type="region of interest" description="Disordered" evidence="9">
    <location>
        <begin position="157"/>
        <end position="380"/>
    </location>
</feature>
<evidence type="ECO:0000256" key="8">
    <source>
        <dbReference type="ARBA" id="ARBA00023136"/>
    </source>
</evidence>
<keyword evidence="6" id="KW-0967">Endosome</keyword>
<dbReference type="InterPro" id="IPR023175">
    <property type="entry name" value="Vta1/CALS_N_sf"/>
</dbReference>
<evidence type="ECO:0000256" key="1">
    <source>
        <dbReference type="ARBA" id="ARBA00004481"/>
    </source>
</evidence>
<evidence type="ECO:0000259" key="11">
    <source>
        <dbReference type="Pfam" id="PF18097"/>
    </source>
</evidence>
<dbReference type="AlphaFoldDB" id="A0A136JGG0"/>
<keyword evidence="8" id="KW-0472">Membrane</keyword>
<dbReference type="Gene3D" id="1.20.5.420">
    <property type="entry name" value="Immunoglobulin FC, subunit C"/>
    <property type="match status" value="1"/>
</dbReference>
<feature type="compositionally biased region" description="Basic and acidic residues" evidence="9">
    <location>
        <begin position="186"/>
        <end position="196"/>
    </location>
</feature>
<name>A0A136JGG0_9PEZI</name>
<dbReference type="PANTHER" id="PTHR46009">
    <property type="entry name" value="VACUOLAR PROTEIN SORTING-ASSOCIATED PROTEIN VTA1 HOMOLOG"/>
    <property type="match status" value="1"/>
</dbReference>
<dbReference type="STRING" id="196109.A0A136JGG0"/>
<keyword evidence="5" id="KW-0963">Cytoplasm</keyword>
<comment type="similarity">
    <text evidence="3">Belongs to the VTA1 family.</text>
</comment>
<dbReference type="GO" id="GO:0015031">
    <property type="term" value="P:protein transport"/>
    <property type="evidence" value="ECO:0007669"/>
    <property type="project" value="UniProtKB-KW"/>
</dbReference>
<feature type="domain" description="Vta1 C-terminal" evidence="11">
    <location>
        <begin position="388"/>
        <end position="422"/>
    </location>
</feature>
<dbReference type="GO" id="GO:0032511">
    <property type="term" value="P:late endosome to vacuole transport via multivesicular body sorting pathway"/>
    <property type="evidence" value="ECO:0007669"/>
    <property type="project" value="InterPro"/>
</dbReference>
<feature type="compositionally biased region" description="Pro residues" evidence="9">
    <location>
        <begin position="217"/>
        <end position="236"/>
    </location>
</feature>
<keyword evidence="7" id="KW-0653">Protein transport</keyword>
<dbReference type="EMBL" id="KQ964246">
    <property type="protein sequence ID" value="KXJ96198.1"/>
    <property type="molecule type" value="Genomic_DNA"/>
</dbReference>
<dbReference type="InterPro" id="IPR041212">
    <property type="entry name" value="Vta1_C"/>
</dbReference>
<dbReference type="Pfam" id="PF18097">
    <property type="entry name" value="Vta1_C"/>
    <property type="match status" value="1"/>
</dbReference>
<dbReference type="OrthoDB" id="391137at2759"/>
<comment type="subcellular location">
    <subcellularLocation>
        <location evidence="2">Cytoplasm</location>
    </subcellularLocation>
    <subcellularLocation>
        <location evidence="1">Endosome membrane</location>
        <topology evidence="1">Peripheral membrane protein</topology>
    </subcellularLocation>
</comment>
<feature type="compositionally biased region" description="Low complexity" evidence="9">
    <location>
        <begin position="276"/>
        <end position="296"/>
    </location>
</feature>
<evidence type="ECO:0000256" key="5">
    <source>
        <dbReference type="ARBA" id="ARBA00022490"/>
    </source>
</evidence>
<dbReference type="GO" id="GO:0010008">
    <property type="term" value="C:endosome membrane"/>
    <property type="evidence" value="ECO:0007669"/>
    <property type="project" value="UniProtKB-SubCell"/>
</dbReference>
<keyword evidence="4" id="KW-0813">Transport</keyword>
<evidence type="ECO:0000256" key="7">
    <source>
        <dbReference type="ARBA" id="ARBA00022927"/>
    </source>
</evidence>
<evidence type="ECO:0000313" key="12">
    <source>
        <dbReference type="EMBL" id="KXJ96198.1"/>
    </source>
</evidence>
<dbReference type="GO" id="GO:0005771">
    <property type="term" value="C:multivesicular body"/>
    <property type="evidence" value="ECO:0007669"/>
    <property type="project" value="TreeGrafter"/>
</dbReference>
<evidence type="ECO:0000256" key="2">
    <source>
        <dbReference type="ARBA" id="ARBA00004496"/>
    </source>
</evidence>
<accession>A0A136JGG0</accession>
<evidence type="ECO:0000313" key="13">
    <source>
        <dbReference type="Proteomes" id="UP000070501"/>
    </source>
</evidence>
<evidence type="ECO:0000256" key="3">
    <source>
        <dbReference type="ARBA" id="ARBA00007895"/>
    </source>
</evidence>
<dbReference type="InterPro" id="IPR039431">
    <property type="entry name" value="Vta1/CALS_N"/>
</dbReference>
<dbReference type="Pfam" id="PF04652">
    <property type="entry name" value="Vta1"/>
    <property type="match status" value="1"/>
</dbReference>
<dbReference type="Proteomes" id="UP000070501">
    <property type="component" value="Unassembled WGS sequence"/>
</dbReference>
<protein>
    <submittedName>
        <fullName evidence="12">Vta1 like-domain-containing protein</fullName>
    </submittedName>
</protein>
<dbReference type="InterPro" id="IPR044538">
    <property type="entry name" value="Vta1-like"/>
</dbReference>
<feature type="domain" description="Vta1/callose synthase N-terminal" evidence="10">
    <location>
        <begin position="14"/>
        <end position="156"/>
    </location>
</feature>
<dbReference type="PANTHER" id="PTHR46009:SF1">
    <property type="entry name" value="VACUOLAR PROTEIN SORTING-ASSOCIATED PROTEIN VTA1 HOMOLOG"/>
    <property type="match status" value="1"/>
</dbReference>
<organism evidence="12 13">
    <name type="scientific">Microdochium bolleyi</name>
    <dbReference type="NCBI Taxonomy" id="196109"/>
    <lineage>
        <taxon>Eukaryota</taxon>
        <taxon>Fungi</taxon>
        <taxon>Dikarya</taxon>
        <taxon>Ascomycota</taxon>
        <taxon>Pezizomycotina</taxon>
        <taxon>Sordariomycetes</taxon>
        <taxon>Xylariomycetidae</taxon>
        <taxon>Xylariales</taxon>
        <taxon>Microdochiaceae</taxon>
        <taxon>Microdochium</taxon>
    </lineage>
</organism>
<evidence type="ECO:0000256" key="4">
    <source>
        <dbReference type="ARBA" id="ARBA00022448"/>
    </source>
</evidence>
<dbReference type="Gene3D" id="1.25.40.270">
    <property type="entry name" value="Vacuolar protein sorting-associated protein vta1"/>
    <property type="match status" value="1"/>
</dbReference>
<keyword evidence="13" id="KW-1185">Reference proteome</keyword>
<gene>
    <name evidence="12" type="ORF">Micbo1qcDRAFT_193010</name>
</gene>